<reference evidence="2 3" key="1">
    <citation type="journal article" date="2020" name="IScience">
        <title>Genome Sequencing of the Endangered Kingdonia uniflora (Circaeasteraceae, Ranunculales) Reveals Potential Mechanisms of Evolutionary Specialization.</title>
        <authorList>
            <person name="Sun Y."/>
            <person name="Deng T."/>
            <person name="Zhang A."/>
            <person name="Moore M.J."/>
            <person name="Landis J.B."/>
            <person name="Lin N."/>
            <person name="Zhang H."/>
            <person name="Zhang X."/>
            <person name="Huang J."/>
            <person name="Zhang X."/>
            <person name="Sun H."/>
            <person name="Wang H."/>
        </authorList>
    </citation>
    <scope>NUCLEOTIDE SEQUENCE [LARGE SCALE GENOMIC DNA]</scope>
    <source>
        <strain evidence="2">TB1705</strain>
        <tissue evidence="2">Leaf</tissue>
    </source>
</reference>
<feature type="compositionally biased region" description="Basic and acidic residues" evidence="1">
    <location>
        <begin position="128"/>
        <end position="139"/>
    </location>
</feature>
<keyword evidence="3" id="KW-1185">Reference proteome</keyword>
<name>A0A7J7L547_9MAGN</name>
<protein>
    <submittedName>
        <fullName evidence="2">Uncharacterized protein</fullName>
    </submittedName>
</protein>
<dbReference type="Proteomes" id="UP000541444">
    <property type="component" value="Unassembled WGS sequence"/>
</dbReference>
<sequence>MSSQWIVNKPSRSDDVLDADQQLKITHEIKSHFDSMAPKRSIKPNRSELDSPNQLLPSSEEDVNDVPELDKFRLLSSMSPHPICSKESSSEVQEEFVETHYYKELNSIDKQHHTTGSGFIKVMEGSDDSNKHDLQMQREERRRYYEEVREIGYKSNPATNDWIPNIEHEVVFVSTKPNRSESCS</sequence>
<accession>A0A7J7L547</accession>
<evidence type="ECO:0000313" key="2">
    <source>
        <dbReference type="EMBL" id="KAF6137684.1"/>
    </source>
</evidence>
<gene>
    <name evidence="2" type="ORF">GIB67_023618</name>
</gene>
<feature type="region of interest" description="Disordered" evidence="1">
    <location>
        <begin position="29"/>
        <end position="63"/>
    </location>
</feature>
<proteinExistence type="predicted"/>
<organism evidence="2 3">
    <name type="scientific">Kingdonia uniflora</name>
    <dbReference type="NCBI Taxonomy" id="39325"/>
    <lineage>
        <taxon>Eukaryota</taxon>
        <taxon>Viridiplantae</taxon>
        <taxon>Streptophyta</taxon>
        <taxon>Embryophyta</taxon>
        <taxon>Tracheophyta</taxon>
        <taxon>Spermatophyta</taxon>
        <taxon>Magnoliopsida</taxon>
        <taxon>Ranunculales</taxon>
        <taxon>Circaeasteraceae</taxon>
        <taxon>Kingdonia</taxon>
    </lineage>
</organism>
<dbReference type="PANTHER" id="PTHR34686">
    <property type="entry name" value="MATERNAL EFFECT EMBRYO ARREST PROTEIN"/>
    <property type="match status" value="1"/>
</dbReference>
<feature type="region of interest" description="Disordered" evidence="1">
    <location>
        <begin position="119"/>
        <end position="139"/>
    </location>
</feature>
<dbReference type="OrthoDB" id="1615585at2759"/>
<evidence type="ECO:0000313" key="3">
    <source>
        <dbReference type="Proteomes" id="UP000541444"/>
    </source>
</evidence>
<evidence type="ECO:0000256" key="1">
    <source>
        <dbReference type="SAM" id="MobiDB-lite"/>
    </source>
</evidence>
<comment type="caution">
    <text evidence="2">The sequence shown here is derived from an EMBL/GenBank/DDBJ whole genome shotgun (WGS) entry which is preliminary data.</text>
</comment>
<dbReference type="PANTHER" id="PTHR34686:SF1">
    <property type="entry name" value="MATERNAL EFFECT EMBRYO ARREST 59"/>
    <property type="match status" value="1"/>
</dbReference>
<dbReference type="AlphaFoldDB" id="A0A7J7L547"/>
<dbReference type="EMBL" id="JACGCM010002630">
    <property type="protein sequence ID" value="KAF6137684.1"/>
    <property type="molecule type" value="Genomic_DNA"/>
</dbReference>